<accession>A0ABV0SEB6</accession>
<gene>
    <name evidence="2" type="ORF">XENOCAPTIV_022300</name>
</gene>
<dbReference type="EMBL" id="JAHRIN010076116">
    <property type="protein sequence ID" value="MEQ2217777.1"/>
    <property type="molecule type" value="Genomic_DNA"/>
</dbReference>
<feature type="non-terminal residue" evidence="2">
    <location>
        <position position="1"/>
    </location>
</feature>
<comment type="caution">
    <text evidence="2">The sequence shown here is derived from an EMBL/GenBank/DDBJ whole genome shotgun (WGS) entry which is preliminary data.</text>
</comment>
<evidence type="ECO:0000313" key="2">
    <source>
        <dbReference type="EMBL" id="MEQ2217777.1"/>
    </source>
</evidence>
<evidence type="ECO:0000256" key="1">
    <source>
        <dbReference type="SAM" id="MobiDB-lite"/>
    </source>
</evidence>
<sequence length="73" mass="8110">TILEEDLEDPVYQLQPSRPGKMSRSLYSQETAADFLGMIWGGGDAVDIPGPPVEGRHPHPRIPRLRSPSFPSR</sequence>
<keyword evidence="3" id="KW-1185">Reference proteome</keyword>
<feature type="region of interest" description="Disordered" evidence="1">
    <location>
        <begin position="47"/>
        <end position="73"/>
    </location>
</feature>
<proteinExistence type="predicted"/>
<organism evidence="2 3">
    <name type="scientific">Xenoophorus captivus</name>
    <dbReference type="NCBI Taxonomy" id="1517983"/>
    <lineage>
        <taxon>Eukaryota</taxon>
        <taxon>Metazoa</taxon>
        <taxon>Chordata</taxon>
        <taxon>Craniata</taxon>
        <taxon>Vertebrata</taxon>
        <taxon>Euteleostomi</taxon>
        <taxon>Actinopterygii</taxon>
        <taxon>Neopterygii</taxon>
        <taxon>Teleostei</taxon>
        <taxon>Neoteleostei</taxon>
        <taxon>Acanthomorphata</taxon>
        <taxon>Ovalentaria</taxon>
        <taxon>Atherinomorphae</taxon>
        <taxon>Cyprinodontiformes</taxon>
        <taxon>Goodeidae</taxon>
        <taxon>Xenoophorus</taxon>
    </lineage>
</organism>
<reference evidence="2 3" key="1">
    <citation type="submission" date="2021-06" db="EMBL/GenBank/DDBJ databases">
        <authorList>
            <person name="Palmer J.M."/>
        </authorList>
    </citation>
    <scope>NUCLEOTIDE SEQUENCE [LARGE SCALE GENOMIC DNA]</scope>
    <source>
        <strain evidence="2 3">XC_2019</strain>
        <tissue evidence="2">Muscle</tissue>
    </source>
</reference>
<protein>
    <submittedName>
        <fullName evidence="2">Uncharacterized protein</fullName>
    </submittedName>
</protein>
<name>A0ABV0SEB6_9TELE</name>
<feature type="region of interest" description="Disordered" evidence="1">
    <location>
        <begin position="1"/>
        <end position="23"/>
    </location>
</feature>
<evidence type="ECO:0000313" key="3">
    <source>
        <dbReference type="Proteomes" id="UP001434883"/>
    </source>
</evidence>
<dbReference type="Proteomes" id="UP001434883">
    <property type="component" value="Unassembled WGS sequence"/>
</dbReference>